<comment type="caution">
    <text evidence="1">The sequence shown here is derived from an EMBL/GenBank/DDBJ whole genome shotgun (WGS) entry which is preliminary data.</text>
</comment>
<name>A0ABQ9ZJE0_9CRUS</name>
<proteinExistence type="predicted"/>
<sequence length="78" mass="8903">MPGQDGVVRTAIVQTQYGEYVRPAIKLFVFQVISDPRRFHLVERGRDVTTVARRPTDSNGLLQESIKYGNPFNNKLIK</sequence>
<organism evidence="1 2">
    <name type="scientific">Daphnia magna</name>
    <dbReference type="NCBI Taxonomy" id="35525"/>
    <lineage>
        <taxon>Eukaryota</taxon>
        <taxon>Metazoa</taxon>
        <taxon>Ecdysozoa</taxon>
        <taxon>Arthropoda</taxon>
        <taxon>Crustacea</taxon>
        <taxon>Branchiopoda</taxon>
        <taxon>Diplostraca</taxon>
        <taxon>Cladocera</taxon>
        <taxon>Anomopoda</taxon>
        <taxon>Daphniidae</taxon>
        <taxon>Daphnia</taxon>
    </lineage>
</organism>
<keyword evidence="2" id="KW-1185">Reference proteome</keyword>
<accession>A0ABQ9ZJE0</accession>
<dbReference type="EMBL" id="JAOYFB010000004">
    <property type="protein sequence ID" value="KAK4013041.1"/>
    <property type="molecule type" value="Genomic_DNA"/>
</dbReference>
<gene>
    <name evidence="1" type="ORF">OUZ56_025285</name>
</gene>
<evidence type="ECO:0000313" key="1">
    <source>
        <dbReference type="EMBL" id="KAK4013041.1"/>
    </source>
</evidence>
<reference evidence="1 2" key="1">
    <citation type="journal article" date="2023" name="Nucleic Acids Res.">
        <title>The hologenome of Daphnia magna reveals possible DNA methylation and microbiome-mediated evolution of the host genome.</title>
        <authorList>
            <person name="Chaturvedi A."/>
            <person name="Li X."/>
            <person name="Dhandapani V."/>
            <person name="Marshall H."/>
            <person name="Kissane S."/>
            <person name="Cuenca-Cambronero M."/>
            <person name="Asole G."/>
            <person name="Calvet F."/>
            <person name="Ruiz-Romero M."/>
            <person name="Marangio P."/>
            <person name="Guigo R."/>
            <person name="Rago D."/>
            <person name="Mirbahai L."/>
            <person name="Eastwood N."/>
            <person name="Colbourne J.K."/>
            <person name="Zhou J."/>
            <person name="Mallon E."/>
            <person name="Orsini L."/>
        </authorList>
    </citation>
    <scope>NUCLEOTIDE SEQUENCE [LARGE SCALE GENOMIC DNA]</scope>
    <source>
        <strain evidence="1">LRV0_1</strain>
    </source>
</reference>
<protein>
    <submittedName>
        <fullName evidence="1">Uncharacterized protein</fullName>
    </submittedName>
</protein>
<evidence type="ECO:0000313" key="2">
    <source>
        <dbReference type="Proteomes" id="UP001234178"/>
    </source>
</evidence>
<dbReference type="Proteomes" id="UP001234178">
    <property type="component" value="Unassembled WGS sequence"/>
</dbReference>